<proteinExistence type="predicted"/>
<evidence type="ECO:0000256" key="1">
    <source>
        <dbReference type="SAM" id="MobiDB-lite"/>
    </source>
</evidence>
<evidence type="ECO:0000313" key="3">
    <source>
        <dbReference type="Proteomes" id="UP000529637"/>
    </source>
</evidence>
<dbReference type="InterPro" id="IPR038713">
    <property type="entry name" value="Terminase_Gp1_N_sf"/>
</dbReference>
<dbReference type="RefSeq" id="WP_176070434.1">
    <property type="nucleotide sequence ID" value="NZ_JABWMJ010000008.1"/>
</dbReference>
<name>A0A7Y6NQR5_9BURK</name>
<evidence type="ECO:0000313" key="2">
    <source>
        <dbReference type="EMBL" id="NUZ07605.1"/>
    </source>
</evidence>
<feature type="compositionally biased region" description="Low complexity" evidence="1">
    <location>
        <begin position="111"/>
        <end position="121"/>
    </location>
</feature>
<sequence length="146" mass="15745">MTTMPTGLTDRQRRFVDAFVRCRRGKQAAITAGYGEKWAASAASRLLKQPEIAAAVARRVDPPANPEPVSQLSPMEYLAQVMNDPEVRLERRIKAATALLPYVHARGPAAAGKKAGQAAAAKRAERGRFAPSAPPLHLVKPPTRKG</sequence>
<keyword evidence="3" id="KW-1185">Reference proteome</keyword>
<dbReference type="EMBL" id="JABWMJ010000008">
    <property type="protein sequence ID" value="NUZ07605.1"/>
    <property type="molecule type" value="Genomic_DNA"/>
</dbReference>
<organism evidence="2 3">
    <name type="scientific">Piscinibacter koreensis</name>
    <dbReference type="NCBI Taxonomy" id="2742824"/>
    <lineage>
        <taxon>Bacteria</taxon>
        <taxon>Pseudomonadati</taxon>
        <taxon>Pseudomonadota</taxon>
        <taxon>Betaproteobacteria</taxon>
        <taxon>Burkholderiales</taxon>
        <taxon>Sphaerotilaceae</taxon>
        <taxon>Piscinibacter</taxon>
    </lineage>
</organism>
<protein>
    <submittedName>
        <fullName evidence="2">Terminase small subunit</fullName>
    </submittedName>
</protein>
<reference evidence="2 3" key="1">
    <citation type="submission" date="2020-06" db="EMBL/GenBank/DDBJ databases">
        <title>Schlegella sp. ID0723 isolated from air conditioner.</title>
        <authorList>
            <person name="Kim D.Y."/>
            <person name="Kim D.-U."/>
        </authorList>
    </citation>
    <scope>NUCLEOTIDE SEQUENCE [LARGE SCALE GENOMIC DNA]</scope>
    <source>
        <strain evidence="2 3">ID0723</strain>
    </source>
</reference>
<dbReference type="GO" id="GO:0051276">
    <property type="term" value="P:chromosome organization"/>
    <property type="evidence" value="ECO:0007669"/>
    <property type="project" value="InterPro"/>
</dbReference>
<accession>A0A7Y6NQR5</accession>
<feature type="region of interest" description="Disordered" evidence="1">
    <location>
        <begin position="111"/>
        <end position="146"/>
    </location>
</feature>
<gene>
    <name evidence="2" type="ORF">HQN59_17705</name>
</gene>
<comment type="caution">
    <text evidence="2">The sequence shown here is derived from an EMBL/GenBank/DDBJ whole genome shotgun (WGS) entry which is preliminary data.</text>
</comment>
<dbReference type="AlphaFoldDB" id="A0A7Y6NQR5"/>
<dbReference type="Pfam" id="PF03592">
    <property type="entry name" value="Terminase_2"/>
    <property type="match status" value="1"/>
</dbReference>
<dbReference type="Proteomes" id="UP000529637">
    <property type="component" value="Unassembled WGS sequence"/>
</dbReference>
<dbReference type="InterPro" id="IPR005335">
    <property type="entry name" value="Terminase_ssu"/>
</dbReference>
<dbReference type="Gene3D" id="1.10.10.1400">
    <property type="entry name" value="Terminase, small subunit, N-terminal DNA-binding domain, HTH motif"/>
    <property type="match status" value="1"/>
</dbReference>